<dbReference type="RefSeq" id="WP_058854026.1">
    <property type="nucleotide sequence ID" value="NZ_BMMH01000012.1"/>
</dbReference>
<evidence type="ECO:0000256" key="2">
    <source>
        <dbReference type="PIRSR" id="PIRSR018249-2"/>
    </source>
</evidence>
<proteinExistence type="predicted"/>
<evidence type="ECO:0000256" key="1">
    <source>
        <dbReference type="PIRSR" id="PIRSR018249-1"/>
    </source>
</evidence>
<evidence type="ECO:0000313" key="6">
    <source>
        <dbReference type="Proteomes" id="UP000638263"/>
    </source>
</evidence>
<dbReference type="InterPro" id="IPR041698">
    <property type="entry name" value="Methyltransf_25"/>
</dbReference>
<feature type="domain" description="23S rRNA (guanine(745)-N(1))-methyltransferase N-terminal" evidence="4">
    <location>
        <begin position="21"/>
        <end position="55"/>
    </location>
</feature>
<dbReference type="Pfam" id="PF13649">
    <property type="entry name" value="Methyltransf_25"/>
    <property type="match status" value="1"/>
</dbReference>
<organism evidence="5 6">
    <name type="scientific">Nocardia jinanensis</name>
    <dbReference type="NCBI Taxonomy" id="382504"/>
    <lineage>
        <taxon>Bacteria</taxon>
        <taxon>Bacillati</taxon>
        <taxon>Actinomycetota</taxon>
        <taxon>Actinomycetes</taxon>
        <taxon>Mycobacteriales</taxon>
        <taxon>Nocardiaceae</taxon>
        <taxon>Nocardia</taxon>
    </lineage>
</organism>
<keyword evidence="2" id="KW-0949">S-adenosyl-L-methionine</keyword>
<dbReference type="Pfam" id="PF21302">
    <property type="entry name" value="Zn_ribbon_RlmA"/>
    <property type="match status" value="1"/>
</dbReference>
<feature type="binding site" evidence="2">
    <location>
        <position position="82"/>
    </location>
    <ligand>
        <name>S-adenosyl-L-methionine</name>
        <dbReference type="ChEBI" id="CHEBI:59789"/>
    </ligand>
</feature>
<name>A0A917RTB3_9NOCA</name>
<feature type="binding site" evidence="1">
    <location>
        <position position="42"/>
    </location>
    <ligand>
        <name>Zn(2+)</name>
        <dbReference type="ChEBI" id="CHEBI:29105"/>
    </ligand>
</feature>
<sequence length="289" mass="30218">MSPARQVAEQSALAAVAEVLSCPECDRGLSPAERALRCARGHSFDIARQGYISLLTGAAGKLTGDSATMLDARTAFQGAGYFSPIADAIAAAAGAGHDPGTGGIIADIGAGTGYYLARVLDAYPAVRGIGLDIAKSAGRRCARAHPRAAAVVADAWRGLPIRDHTLTAALSVFAPRNPDAVSRVLAPGGRYIVVTPTVSHLAELIEPIGMVTVDPEKDRRLAEAMAGRFTRTEQRRIEYVMTLPHTDIANLVAMGPSAHHADATAERIARLPEPFEVTASVTVGTYLTT</sequence>
<comment type="caution">
    <text evidence="5">The sequence shown here is derived from an EMBL/GenBank/DDBJ whole genome shotgun (WGS) entry which is preliminary data.</text>
</comment>
<reference evidence="5" key="2">
    <citation type="submission" date="2020-09" db="EMBL/GenBank/DDBJ databases">
        <authorList>
            <person name="Sun Q."/>
            <person name="Zhou Y."/>
        </authorList>
    </citation>
    <scope>NUCLEOTIDE SEQUENCE</scope>
    <source>
        <strain evidence="5">CGMCC 4.3508</strain>
    </source>
</reference>
<gene>
    <name evidence="5" type="ORF">GCM10011588_50450</name>
</gene>
<reference evidence="5" key="1">
    <citation type="journal article" date="2014" name="Int. J. Syst. Evol. Microbiol.">
        <title>Complete genome sequence of Corynebacterium casei LMG S-19264T (=DSM 44701T), isolated from a smear-ripened cheese.</title>
        <authorList>
            <consortium name="US DOE Joint Genome Institute (JGI-PGF)"/>
            <person name="Walter F."/>
            <person name="Albersmeier A."/>
            <person name="Kalinowski J."/>
            <person name="Ruckert C."/>
        </authorList>
    </citation>
    <scope>NUCLEOTIDE SEQUENCE</scope>
    <source>
        <strain evidence="5">CGMCC 4.3508</strain>
    </source>
</reference>
<dbReference type="Proteomes" id="UP000638263">
    <property type="component" value="Unassembled WGS sequence"/>
</dbReference>
<keyword evidence="1" id="KW-0862">Zinc</keyword>
<protein>
    <submittedName>
        <fullName evidence="5">SAM-dependent methyltransferase</fullName>
    </submittedName>
</protein>
<feature type="domain" description="Methyltransferase" evidence="3">
    <location>
        <begin position="105"/>
        <end position="189"/>
    </location>
</feature>
<dbReference type="InterPro" id="IPR029063">
    <property type="entry name" value="SAM-dependent_MTases_sf"/>
</dbReference>
<dbReference type="GO" id="GO:0046872">
    <property type="term" value="F:metal ion binding"/>
    <property type="evidence" value="ECO:0007669"/>
    <property type="project" value="UniProtKB-KW"/>
</dbReference>
<feature type="binding site" evidence="2">
    <location>
        <begin position="112"/>
        <end position="113"/>
    </location>
    <ligand>
        <name>S-adenosyl-L-methionine</name>
        <dbReference type="ChEBI" id="CHEBI:59789"/>
    </ligand>
</feature>
<dbReference type="InterPro" id="IPR016718">
    <property type="entry name" value="rRNA_m1G-MeTrfase_A_prd"/>
</dbReference>
<dbReference type="GO" id="GO:0008168">
    <property type="term" value="F:methyltransferase activity"/>
    <property type="evidence" value="ECO:0007669"/>
    <property type="project" value="UniProtKB-KW"/>
</dbReference>
<accession>A0A917RTB3</accession>
<feature type="binding site" evidence="2">
    <location>
        <position position="200"/>
    </location>
    <ligand>
        <name>S-adenosyl-L-methionine</name>
        <dbReference type="ChEBI" id="CHEBI:59789"/>
    </ligand>
</feature>
<dbReference type="InterPro" id="IPR048647">
    <property type="entry name" value="RlmA_N"/>
</dbReference>
<dbReference type="SUPFAM" id="SSF53335">
    <property type="entry name" value="S-adenosyl-L-methionine-dependent methyltransferases"/>
    <property type="match status" value="1"/>
</dbReference>
<dbReference type="AlphaFoldDB" id="A0A917RTB3"/>
<keyword evidence="6" id="KW-1185">Reference proteome</keyword>
<dbReference type="GO" id="GO:0032259">
    <property type="term" value="P:methylation"/>
    <property type="evidence" value="ECO:0007669"/>
    <property type="project" value="UniProtKB-KW"/>
</dbReference>
<dbReference type="EMBL" id="BMMH01000012">
    <property type="protein sequence ID" value="GGL29572.1"/>
    <property type="molecule type" value="Genomic_DNA"/>
</dbReference>
<keyword evidence="5" id="KW-0489">Methyltransferase</keyword>
<evidence type="ECO:0000259" key="3">
    <source>
        <dbReference type="Pfam" id="PF13649"/>
    </source>
</evidence>
<keyword evidence="1" id="KW-0479">Metal-binding</keyword>
<evidence type="ECO:0000313" key="5">
    <source>
        <dbReference type="EMBL" id="GGL29572.1"/>
    </source>
</evidence>
<dbReference type="CDD" id="cd02440">
    <property type="entry name" value="AdoMet_MTases"/>
    <property type="match status" value="1"/>
</dbReference>
<dbReference type="PIRSF" id="PIRSF018249">
    <property type="entry name" value="MyrA_prd"/>
    <property type="match status" value="1"/>
</dbReference>
<dbReference type="Gene3D" id="3.40.50.150">
    <property type="entry name" value="Vaccinia Virus protein VP39"/>
    <property type="match status" value="1"/>
</dbReference>
<evidence type="ECO:0000259" key="4">
    <source>
        <dbReference type="Pfam" id="PF21302"/>
    </source>
</evidence>
<keyword evidence="5" id="KW-0808">Transferase</keyword>
<feature type="binding site" evidence="1">
    <location>
        <position position="38"/>
    </location>
    <ligand>
        <name>Zn(2+)</name>
        <dbReference type="ChEBI" id="CHEBI:29105"/>
    </ligand>
</feature>